<evidence type="ECO:0008006" key="4">
    <source>
        <dbReference type="Google" id="ProtNLM"/>
    </source>
</evidence>
<evidence type="ECO:0000313" key="3">
    <source>
        <dbReference type="Proteomes" id="UP001430356"/>
    </source>
</evidence>
<comment type="caution">
    <text evidence="2">The sequence shown here is derived from an EMBL/GenBank/DDBJ whole genome shotgun (WGS) entry which is preliminary data.</text>
</comment>
<dbReference type="AlphaFoldDB" id="A0AAW0F4K3"/>
<organism evidence="2 3">
    <name type="scientific">Novymonas esmeraldas</name>
    <dbReference type="NCBI Taxonomy" id="1808958"/>
    <lineage>
        <taxon>Eukaryota</taxon>
        <taxon>Discoba</taxon>
        <taxon>Euglenozoa</taxon>
        <taxon>Kinetoplastea</taxon>
        <taxon>Metakinetoplastina</taxon>
        <taxon>Trypanosomatida</taxon>
        <taxon>Trypanosomatidae</taxon>
        <taxon>Novymonas</taxon>
    </lineage>
</organism>
<proteinExistence type="predicted"/>
<evidence type="ECO:0000256" key="1">
    <source>
        <dbReference type="SAM" id="MobiDB-lite"/>
    </source>
</evidence>
<keyword evidence="3" id="KW-1185">Reference proteome</keyword>
<dbReference type="Proteomes" id="UP001430356">
    <property type="component" value="Unassembled WGS sequence"/>
</dbReference>
<name>A0AAW0F4K3_9TRYP</name>
<dbReference type="EMBL" id="JAECZO010000015">
    <property type="protein sequence ID" value="KAK7201490.1"/>
    <property type="molecule type" value="Genomic_DNA"/>
</dbReference>
<feature type="compositionally biased region" description="Low complexity" evidence="1">
    <location>
        <begin position="97"/>
        <end position="120"/>
    </location>
</feature>
<gene>
    <name evidence="2" type="ORF">NESM_000212400</name>
</gene>
<reference evidence="2 3" key="1">
    <citation type="journal article" date="2021" name="MBio">
        <title>A New Model Trypanosomatid, Novymonas esmeraldas: Genomic Perception of Its 'Candidatus Pandoraea novymonadis' Endosymbiont.</title>
        <authorList>
            <person name="Zakharova A."/>
            <person name="Saura A."/>
            <person name="Butenko A."/>
            <person name="Podesvova L."/>
            <person name="Warmusova S."/>
            <person name="Kostygov A.Y."/>
            <person name="Nenarokova A."/>
            <person name="Lukes J."/>
            <person name="Opperdoes F.R."/>
            <person name="Yurchenko V."/>
        </authorList>
    </citation>
    <scope>NUCLEOTIDE SEQUENCE [LARGE SCALE GENOMIC DNA]</scope>
    <source>
        <strain evidence="2 3">E262AT.01</strain>
    </source>
</reference>
<feature type="compositionally biased region" description="Basic and acidic residues" evidence="1">
    <location>
        <begin position="79"/>
        <end position="95"/>
    </location>
</feature>
<protein>
    <recommendedName>
        <fullName evidence="4">C2H2-type domain-containing protein</fullName>
    </recommendedName>
</protein>
<evidence type="ECO:0000313" key="2">
    <source>
        <dbReference type="EMBL" id="KAK7201490.1"/>
    </source>
</evidence>
<sequence>MSSMTADLEYFKCDMCGVYMHRDIFCDHRRDCHGLGSTQLKRGECRQLADALGRDTREVLLGRRGLHTGTNVARAASSNDKRPLGECATAERGEDGAQPAAAAASPHVPAPSALSSSSSSPMLGAAAAAATSSPSAAALSAVVSTEARERRQEARTRRAVADRYQAALDAKVRALLTEDKRAALLQFLDA</sequence>
<feature type="region of interest" description="Disordered" evidence="1">
    <location>
        <begin position="73"/>
        <end position="120"/>
    </location>
</feature>
<accession>A0AAW0F4K3</accession>